<feature type="region of interest" description="Disordered" evidence="1">
    <location>
        <begin position="1"/>
        <end position="71"/>
    </location>
</feature>
<name>A0A6J4N0X5_9CHLR</name>
<evidence type="ECO:0000313" key="2">
    <source>
        <dbReference type="EMBL" id="CAA9369750.1"/>
    </source>
</evidence>
<proteinExistence type="predicted"/>
<feature type="non-terminal residue" evidence="2">
    <location>
        <position position="71"/>
    </location>
</feature>
<dbReference type="EMBL" id="CADCTR010002801">
    <property type="protein sequence ID" value="CAA9369750.1"/>
    <property type="molecule type" value="Genomic_DNA"/>
</dbReference>
<feature type="compositionally biased region" description="Basic and acidic residues" evidence="1">
    <location>
        <begin position="38"/>
        <end position="48"/>
    </location>
</feature>
<evidence type="ECO:0000256" key="1">
    <source>
        <dbReference type="SAM" id="MobiDB-lite"/>
    </source>
</evidence>
<feature type="compositionally biased region" description="Basic and acidic residues" evidence="1">
    <location>
        <begin position="1"/>
        <end position="17"/>
    </location>
</feature>
<feature type="non-terminal residue" evidence="2">
    <location>
        <position position="1"/>
    </location>
</feature>
<accession>A0A6J4N0X5</accession>
<reference evidence="2" key="1">
    <citation type="submission" date="2020-02" db="EMBL/GenBank/DDBJ databases">
        <authorList>
            <person name="Meier V. D."/>
        </authorList>
    </citation>
    <scope>NUCLEOTIDE SEQUENCE</scope>
    <source>
        <strain evidence="2">AVDCRST_MAG93</strain>
    </source>
</reference>
<organism evidence="2">
    <name type="scientific">uncultured Chloroflexia bacterium</name>
    <dbReference type="NCBI Taxonomy" id="1672391"/>
    <lineage>
        <taxon>Bacteria</taxon>
        <taxon>Bacillati</taxon>
        <taxon>Chloroflexota</taxon>
        <taxon>Chloroflexia</taxon>
        <taxon>environmental samples</taxon>
    </lineage>
</organism>
<sequence length="71" mass="7674">EREGRPARREAVHRDMLFEPQAGLRAGRDASQDAGGARYEDRGEDSGLHLRFPGHPPPRQTAGADQGAVGL</sequence>
<gene>
    <name evidence="2" type="ORF">AVDCRST_MAG93-8316</name>
</gene>
<protein>
    <submittedName>
        <fullName evidence="2">Mobile element protein</fullName>
    </submittedName>
</protein>
<dbReference type="AlphaFoldDB" id="A0A6J4N0X5"/>